<evidence type="ECO:0000256" key="1">
    <source>
        <dbReference type="SAM" id="MobiDB-lite"/>
    </source>
</evidence>
<proteinExistence type="predicted"/>
<feature type="region of interest" description="Disordered" evidence="1">
    <location>
        <begin position="46"/>
        <end position="66"/>
    </location>
</feature>
<geneLocation type="plasmid" evidence="2 3">
    <name>pSSP1</name>
</geneLocation>
<sequence>MFFTSHLKRYINRYGKATFFVFESSHINTLRVTSLAGNSYPYYQDKKKPAKNDENVREKTLKSLFS</sequence>
<dbReference type="KEGG" id="ssp:SSPP141"/>
<reference evidence="2 3" key="1">
    <citation type="journal article" date="2005" name="Proc. Natl. Acad. Sci. U.S.A.">
        <title>Whole genome sequence of Staphylococcus saprophyticus reveals the pathogenesis of uncomplicated urinary tract infection.</title>
        <authorList>
            <person name="Kuroda M."/>
            <person name="Yamashita A."/>
            <person name="Hirakawa H."/>
            <person name="Kumano M."/>
            <person name="Morikawa K."/>
            <person name="Higashide M."/>
            <person name="Maruyama A."/>
            <person name="Inose Y."/>
            <person name="Matoba K."/>
            <person name="Toh H."/>
            <person name="Kuhara S."/>
            <person name="Hattori M."/>
            <person name="Ohta T."/>
        </authorList>
    </citation>
    <scope>NUCLEOTIDE SEQUENCE [LARGE SCALE GENOMIC DNA]</scope>
    <source>
        <strain evidence="3">ATCC 15305 / DSM 20229 / NCIMB 8711 / NCTC 7292 / S-41</strain>
        <plasmid evidence="2 3">pSSP1</plasmid>
    </source>
</reference>
<gene>
    <name evidence="2" type="ordered locus">SSPP141</name>
</gene>
<dbReference type="AlphaFoldDB" id="Q49UE5"/>
<evidence type="ECO:0000313" key="2">
    <source>
        <dbReference type="EMBL" id="BAE19632.1"/>
    </source>
</evidence>
<dbReference type="Proteomes" id="UP000006371">
    <property type="component" value="Plasmid pSSP1"/>
</dbReference>
<dbReference type="EMBL" id="AP008935">
    <property type="protein sequence ID" value="BAE19632.1"/>
    <property type="molecule type" value="Genomic_DNA"/>
</dbReference>
<evidence type="ECO:0000313" key="3">
    <source>
        <dbReference type="Proteomes" id="UP000006371"/>
    </source>
</evidence>
<dbReference type="HOGENOM" id="CLU_191568_0_0_9"/>
<protein>
    <submittedName>
        <fullName evidence="2">Uncharacterized protein</fullName>
    </submittedName>
</protein>
<keyword evidence="2" id="KW-0614">Plasmid</keyword>
<organism evidence="2 3">
    <name type="scientific">Staphylococcus saprophyticus subsp. saprophyticus (strain ATCC 15305 / DSM 20229 / NCIMB 8711 / NCTC 7292 / S-41)</name>
    <dbReference type="NCBI Taxonomy" id="342451"/>
    <lineage>
        <taxon>Bacteria</taxon>
        <taxon>Bacillati</taxon>
        <taxon>Bacillota</taxon>
        <taxon>Bacilli</taxon>
        <taxon>Bacillales</taxon>
        <taxon>Staphylococcaceae</taxon>
        <taxon>Staphylococcus</taxon>
    </lineage>
</organism>
<accession>Q49UE5</accession>
<name>Q49UE5_STAS1</name>
<keyword evidence="3" id="KW-1185">Reference proteome</keyword>